<keyword evidence="4" id="KW-0274">FAD</keyword>
<feature type="domain" description="4Fe-4S ferredoxin-type" evidence="8">
    <location>
        <begin position="635"/>
        <end position="666"/>
    </location>
</feature>
<dbReference type="GO" id="GO:0004458">
    <property type="term" value="F:D-lactate dehydrogenase (cytochrome) activity"/>
    <property type="evidence" value="ECO:0007669"/>
    <property type="project" value="TreeGrafter"/>
</dbReference>
<keyword evidence="11" id="KW-1185">Reference proteome</keyword>
<evidence type="ECO:0000256" key="7">
    <source>
        <dbReference type="ARBA" id="ARBA00023014"/>
    </source>
</evidence>
<dbReference type="GeneID" id="90161402"/>
<keyword evidence="7" id="KW-0411">Iron-sulfur</keyword>
<dbReference type="SUPFAM" id="SSF55103">
    <property type="entry name" value="FAD-linked oxidases, C-terminal domain"/>
    <property type="match status" value="1"/>
</dbReference>
<dbReference type="EMBL" id="CP003119">
    <property type="protein sequence ID" value="AFA75405.1"/>
    <property type="molecule type" value="Genomic_DNA"/>
</dbReference>
<dbReference type="Gene3D" id="1.10.1060.10">
    <property type="entry name" value="Alpha-helical ferredoxin"/>
    <property type="match status" value="1"/>
</dbReference>
<dbReference type="Pfam" id="PF13183">
    <property type="entry name" value="Fer4_8"/>
    <property type="match status" value="1"/>
</dbReference>
<evidence type="ECO:0000256" key="5">
    <source>
        <dbReference type="ARBA" id="ARBA00023002"/>
    </source>
</evidence>
<name>H6MWJ4_GORPV</name>
<dbReference type="InterPro" id="IPR036318">
    <property type="entry name" value="FAD-bd_PCMH-like_sf"/>
</dbReference>
<evidence type="ECO:0000313" key="11">
    <source>
        <dbReference type="Proteomes" id="UP000009154"/>
    </source>
</evidence>
<reference evidence="10 11" key="1">
    <citation type="journal article" date="2012" name="Appl. Environ. Microbiol.">
        <title>Involvement of two latex-clearing proteins during rubber degradation and insights into the subsequent degradation pathway revealed by the genome sequence of Gordonia polyisoprenivorans strain VH2.</title>
        <authorList>
            <person name="Hiessl S."/>
            <person name="Schuldes J."/>
            <person name="Thurmer A."/>
            <person name="Halbsguth T."/>
            <person name="Broker D."/>
            <person name="Angelov A."/>
            <person name="Liebl W."/>
            <person name="Daniel R."/>
            <person name="Steinbuchel A."/>
        </authorList>
    </citation>
    <scope>NUCLEOTIDE SEQUENCE [LARGE SCALE GENOMIC DNA]</scope>
    <source>
        <strain evidence="11">DSM 44266 / VH2</strain>
    </source>
</reference>
<dbReference type="STRING" id="1112204.GPOL_c44020"/>
<accession>H6MWJ4</accession>
<evidence type="ECO:0000313" key="10">
    <source>
        <dbReference type="EMBL" id="AFA75405.1"/>
    </source>
</evidence>
<dbReference type="InterPro" id="IPR004017">
    <property type="entry name" value="Cys_rich_dom"/>
</dbReference>
<dbReference type="eggNOG" id="COG0277">
    <property type="taxonomic scope" value="Bacteria"/>
</dbReference>
<evidence type="ECO:0000256" key="2">
    <source>
        <dbReference type="ARBA" id="ARBA00022630"/>
    </source>
</evidence>
<proteinExistence type="predicted"/>
<dbReference type="SUPFAM" id="SSF56176">
    <property type="entry name" value="FAD-binding/transporter-associated domain-like"/>
    <property type="match status" value="1"/>
</dbReference>
<dbReference type="InterPro" id="IPR017896">
    <property type="entry name" value="4Fe4S_Fe-S-bd"/>
</dbReference>
<dbReference type="GO" id="GO:0071949">
    <property type="term" value="F:FAD binding"/>
    <property type="evidence" value="ECO:0007669"/>
    <property type="project" value="InterPro"/>
</dbReference>
<dbReference type="Pfam" id="PF02913">
    <property type="entry name" value="FAD-oxidase_C"/>
    <property type="match status" value="1"/>
</dbReference>
<keyword evidence="3" id="KW-0479">Metal-binding</keyword>
<dbReference type="Gene3D" id="3.30.70.2740">
    <property type="match status" value="1"/>
</dbReference>
<keyword evidence="6" id="KW-0408">Iron</keyword>
<dbReference type="PROSITE" id="PS51387">
    <property type="entry name" value="FAD_PCMH"/>
    <property type="match status" value="1"/>
</dbReference>
<dbReference type="InterPro" id="IPR017900">
    <property type="entry name" value="4Fe4S_Fe_S_CS"/>
</dbReference>
<dbReference type="Proteomes" id="UP000009154">
    <property type="component" value="Chromosome"/>
</dbReference>
<dbReference type="HOGENOM" id="CLU_010756_0_0_11"/>
<dbReference type="PROSITE" id="PS51379">
    <property type="entry name" value="4FE4S_FER_2"/>
    <property type="match status" value="1"/>
</dbReference>
<dbReference type="InterPro" id="IPR004113">
    <property type="entry name" value="FAD-bd_oxidored_4_C"/>
</dbReference>
<organism evidence="10 11">
    <name type="scientific">Gordonia polyisoprenivorans (strain DSM 44266 / VH2)</name>
    <dbReference type="NCBI Taxonomy" id="1112204"/>
    <lineage>
        <taxon>Bacteria</taxon>
        <taxon>Bacillati</taxon>
        <taxon>Actinomycetota</taxon>
        <taxon>Actinomycetes</taxon>
        <taxon>Mycobacteriales</taxon>
        <taxon>Gordoniaceae</taxon>
        <taxon>Gordonia</taxon>
    </lineage>
</organism>
<dbReference type="GO" id="GO:1903457">
    <property type="term" value="P:lactate catabolic process"/>
    <property type="evidence" value="ECO:0007669"/>
    <property type="project" value="TreeGrafter"/>
</dbReference>
<evidence type="ECO:0000256" key="3">
    <source>
        <dbReference type="ARBA" id="ARBA00022723"/>
    </source>
</evidence>
<dbReference type="PANTHER" id="PTHR11748">
    <property type="entry name" value="D-LACTATE DEHYDROGENASE"/>
    <property type="match status" value="1"/>
</dbReference>
<dbReference type="InterPro" id="IPR006094">
    <property type="entry name" value="Oxid_FAD_bind_N"/>
</dbReference>
<dbReference type="Pfam" id="PF01565">
    <property type="entry name" value="FAD_binding_4"/>
    <property type="match status" value="1"/>
</dbReference>
<dbReference type="eggNOG" id="COG0247">
    <property type="taxonomic scope" value="Bacteria"/>
</dbReference>
<dbReference type="GO" id="GO:0046872">
    <property type="term" value="F:metal ion binding"/>
    <property type="evidence" value="ECO:0007669"/>
    <property type="project" value="UniProtKB-KW"/>
</dbReference>
<dbReference type="InterPro" id="IPR016166">
    <property type="entry name" value="FAD-bd_PCMH"/>
</dbReference>
<dbReference type="InterPro" id="IPR016169">
    <property type="entry name" value="FAD-bd_PCMH_sub2"/>
</dbReference>
<protein>
    <submittedName>
        <fullName evidence="10">Putative FAD-dependent oxidoreductase</fullName>
    </submittedName>
</protein>
<dbReference type="GO" id="GO:0008720">
    <property type="term" value="F:D-lactate dehydrogenase (NAD+) activity"/>
    <property type="evidence" value="ECO:0007669"/>
    <property type="project" value="TreeGrafter"/>
</dbReference>
<feature type="domain" description="FAD-binding PCMH-type" evidence="9">
    <location>
        <begin position="50"/>
        <end position="282"/>
    </location>
</feature>
<dbReference type="Gene3D" id="3.30.43.10">
    <property type="entry name" value="Uridine Diphospho-n-acetylenolpyruvylglucosamine Reductase, domain 2"/>
    <property type="match status" value="1"/>
</dbReference>
<dbReference type="RefSeq" id="WP_014361605.1">
    <property type="nucleotide sequence ID" value="NC_016906.1"/>
</dbReference>
<dbReference type="PROSITE" id="PS00198">
    <property type="entry name" value="4FE4S_FER_1"/>
    <property type="match status" value="1"/>
</dbReference>
<comment type="cofactor">
    <cofactor evidence="1">
        <name>FAD</name>
        <dbReference type="ChEBI" id="CHEBI:57692"/>
    </cofactor>
</comment>
<evidence type="ECO:0000259" key="9">
    <source>
        <dbReference type="PROSITE" id="PS51387"/>
    </source>
</evidence>
<gene>
    <name evidence="10" type="ordered locus">GPOL_c44020</name>
</gene>
<dbReference type="PANTHER" id="PTHR11748:SF119">
    <property type="entry name" value="D-2-HYDROXYGLUTARATE DEHYDROGENASE"/>
    <property type="match status" value="1"/>
</dbReference>
<dbReference type="KEGG" id="gpo:GPOL_c44020"/>
<evidence type="ECO:0000256" key="1">
    <source>
        <dbReference type="ARBA" id="ARBA00001974"/>
    </source>
</evidence>
<evidence type="ECO:0000259" key="8">
    <source>
        <dbReference type="PROSITE" id="PS51379"/>
    </source>
</evidence>
<dbReference type="Gene3D" id="3.30.465.10">
    <property type="match status" value="1"/>
</dbReference>
<evidence type="ECO:0000256" key="6">
    <source>
        <dbReference type="ARBA" id="ARBA00023004"/>
    </source>
</evidence>
<keyword evidence="5" id="KW-0560">Oxidoreductase</keyword>
<dbReference type="AlphaFoldDB" id="H6MWJ4"/>
<evidence type="ECO:0000256" key="4">
    <source>
        <dbReference type="ARBA" id="ARBA00022827"/>
    </source>
</evidence>
<dbReference type="SUPFAM" id="SSF46548">
    <property type="entry name" value="alpha-helical ferredoxin"/>
    <property type="match status" value="1"/>
</dbReference>
<dbReference type="InterPro" id="IPR009051">
    <property type="entry name" value="Helical_ferredxn"/>
</dbReference>
<sequence length="995" mass="105649">MTSVSQQALGPDLDTDDAAGALLDDLTAHDLLVDASTRRRAEYSYDASNYRVPPLAVVFPRNADEVALTARLCHRHGVPIIARGGGTSMAGNAIGAGIVIDLSRHMRTVGVVDADARTVTADAGVILTELAAQVRTRTDGRLTFAPDPSSASRATLGGAIGNDACGNHSVRHGRTSDHVEALHLVTSDGLRLTATRTGVHATEPDDTEATSRATELTEALRDLVGRNLAILRTDLDTIPRQVSGYHLSHLLPEHGFDVARALVGSEGGCAIVTSAVVRLVPVPTSQLLLCVGYRSVADAARDVPAILPFEPSAIEGIDRKIATTMAARRGPETVAGLPDGDAWLFIDLDDTSAAAQSAVDVPATIDRLLAELRAVGRMVDATVVSDPTVRSSLWRVREDGAGLSARLITEDHTHESWPGWEDAAVAPDRLADYLVDFERLLDEHGLTGVMYGHFGAGCMHVRITFDLRTHEGRAVMRRFCTDAAHLVVSHGGSLSGEHGDGRARSELLPIMYSPEMLRAFDDFKRLWDPSGLLNPTAVVEPAPITADLALAEVPNRAWIDAGSVTQQGSTPTGSLDSFIHSVQGCIGVGRCRTSSGGVMCPSYRATRDEKDSTRGRARVLQEMVRTVPTVESGWRSTDVADALDLCLSCKACSTDCPTGVDMATYKSEFLDHHYHRRLRPASHYSLGWMPAWLPLATAAAPLINRSMSVPSLRRMAARLGGLDARRAMPAFAARREVRTHLAPLPAVTDTTDTVLFVDTFTRAFRPQVATATARLLGATGDSVGCRSDACCGLTWISTGQLSRARKTLAHTAEILDDGTDRPIVVPEPSCAAALRKDLPDLVDTAAARRVSARVHSVASIVGHLLDAGFTPTGLPAAVTLQTHCHEYATFGARTGAQVLSRLGVQVRTADGCCGVAGNFGFERGHYDVSVAVAEHALAPALRAHATTPVVTDGFSCAMSVEHLTATDPLINATGIHLAELLAPQPTAPDTHGGSA</sequence>
<dbReference type="Pfam" id="PF02754">
    <property type="entry name" value="CCG"/>
    <property type="match status" value="2"/>
</dbReference>
<dbReference type="InterPro" id="IPR016164">
    <property type="entry name" value="FAD-linked_Oxase-like_C"/>
</dbReference>
<dbReference type="InterPro" id="IPR016167">
    <property type="entry name" value="FAD-bd_PCMH_sub1"/>
</dbReference>
<keyword evidence="2" id="KW-0285">Flavoprotein</keyword>
<dbReference type="GO" id="GO:0051536">
    <property type="term" value="F:iron-sulfur cluster binding"/>
    <property type="evidence" value="ECO:0007669"/>
    <property type="project" value="UniProtKB-KW"/>
</dbReference>